<keyword evidence="4 9" id="KW-0378">Hydrolase</keyword>
<reference evidence="12 13" key="1">
    <citation type="submission" date="2024-09" db="EMBL/GenBank/DDBJ databases">
        <authorList>
            <person name="Sun Q."/>
            <person name="Mori K."/>
        </authorList>
    </citation>
    <scope>NUCLEOTIDE SEQUENCE [LARGE SCALE GENOMIC DNA]</scope>
    <source>
        <strain evidence="12 13">CICC 11035S</strain>
    </source>
</reference>
<evidence type="ECO:0000256" key="1">
    <source>
        <dbReference type="ARBA" id="ARBA00006040"/>
    </source>
</evidence>
<comment type="caution">
    <text evidence="12">The sequence shown here is derived from an EMBL/GenBank/DDBJ whole genome shotgun (WGS) entry which is preliminary data.</text>
</comment>
<sequence length="675" mass="73379">MARSLLDPLTLPDYAALTGEAIASALETALADMQAAAARIVADKPGDFDSAWLPLEAADTALDALWSAVSHLKSVANTPELREAHAAGQQRIVEVMTAVFQDHDLYEVIAALEASPGFAQRSAADRAAVEHMLRSFRLSGVALPAGQRARFAEISMELAGLSNAFSAAVLDATDAWSEHATDAAVLAGIPEAAMEMFAANAAAKGLEGWVVTLQWPSVNAVLTFAEDRGLRERVYTAFGTRASDQGPNAGQFDNTQRIARILELRREAATLLGFADPVELSLATKMAPNAGEVLHFLRDLAARARPGAERDLAAAREFAAQELAIDDLQPWDLTFVANRIKLARFAVDEQEVRAYFPVERVLAGWQVLLGRLFGITLVERADVSLWHADARYYDVADEQGAVIAGLYLDLHARQGKQGGAWMAQARPRLSEGNTARVPVAYLTCNFAPRGGDTPSLLAHTEVETLLHETGHCLHHLFTRVDRPSVAGTSGFEWDAIELPSQLMEDFAWDREVLTGMSGHYRSGAPLPADLFEKMLAARRFQSGLFVLRQIEFGLFDLLLHLGTMGSDPMEVIEAVREEVAVVHPPEWHRFPHAFSHVFAGGYAAGYYSYLWAEVLAADGFGKFVEAGVVDRATGDALREEVLSRGATRPAADSFRAFRGRDADVTALLERRGLLA</sequence>
<evidence type="ECO:0000256" key="7">
    <source>
        <dbReference type="ARBA" id="ARBA00024603"/>
    </source>
</evidence>
<dbReference type="SUPFAM" id="SSF55486">
    <property type="entry name" value="Metalloproteases ('zincins'), catalytic domain"/>
    <property type="match status" value="1"/>
</dbReference>
<evidence type="ECO:0000256" key="6">
    <source>
        <dbReference type="ARBA" id="ARBA00023049"/>
    </source>
</evidence>
<keyword evidence="13" id="KW-1185">Reference proteome</keyword>
<evidence type="ECO:0000256" key="9">
    <source>
        <dbReference type="RuleBase" id="RU003435"/>
    </source>
</evidence>
<evidence type="ECO:0000259" key="11">
    <source>
        <dbReference type="Pfam" id="PF19310"/>
    </source>
</evidence>
<dbReference type="InterPro" id="IPR045666">
    <property type="entry name" value="OpdA_N"/>
</dbReference>
<dbReference type="CDD" id="cd06456">
    <property type="entry name" value="M3A_DCP"/>
    <property type="match status" value="1"/>
</dbReference>
<evidence type="ECO:0000313" key="13">
    <source>
        <dbReference type="Proteomes" id="UP001589858"/>
    </source>
</evidence>
<dbReference type="InterPro" id="IPR024077">
    <property type="entry name" value="Neurolysin/TOP_dom2"/>
</dbReference>
<comment type="cofactor">
    <cofactor evidence="9">
        <name>Zn(2+)</name>
        <dbReference type="ChEBI" id="CHEBI:29105"/>
    </cofactor>
    <text evidence="9">Binds 1 zinc ion.</text>
</comment>
<evidence type="ECO:0000313" key="12">
    <source>
        <dbReference type="EMBL" id="MFC0684477.1"/>
    </source>
</evidence>
<dbReference type="PANTHER" id="PTHR11804:SF84">
    <property type="entry name" value="SACCHAROLYSIN"/>
    <property type="match status" value="1"/>
</dbReference>
<dbReference type="Gene3D" id="1.10.1370.40">
    <property type="match status" value="1"/>
</dbReference>
<gene>
    <name evidence="12" type="ORF">ACFFF8_07710</name>
</gene>
<dbReference type="Pfam" id="PF01432">
    <property type="entry name" value="Peptidase_M3"/>
    <property type="match status" value="1"/>
</dbReference>
<protein>
    <recommendedName>
        <fullName evidence="8">oligopeptidase A</fullName>
        <ecNumber evidence="8">3.4.24.70</ecNumber>
    </recommendedName>
</protein>
<keyword evidence="5 9" id="KW-0862">Zinc</keyword>
<evidence type="ECO:0000256" key="2">
    <source>
        <dbReference type="ARBA" id="ARBA00022670"/>
    </source>
</evidence>
<dbReference type="Pfam" id="PF19310">
    <property type="entry name" value="TOP_N"/>
    <property type="match status" value="1"/>
</dbReference>
<dbReference type="InterPro" id="IPR024079">
    <property type="entry name" value="MetalloPept_cat_dom_sf"/>
</dbReference>
<accession>A0ABV6S6W0</accession>
<dbReference type="Proteomes" id="UP001589858">
    <property type="component" value="Unassembled WGS sequence"/>
</dbReference>
<keyword evidence="6 9" id="KW-0482">Metalloprotease</keyword>
<evidence type="ECO:0000259" key="10">
    <source>
        <dbReference type="Pfam" id="PF01432"/>
    </source>
</evidence>
<feature type="domain" description="Peptidase M3A/M3B catalytic" evidence="10">
    <location>
        <begin position="222"/>
        <end position="672"/>
    </location>
</feature>
<dbReference type="EMBL" id="JBHLTM010000027">
    <property type="protein sequence ID" value="MFC0684477.1"/>
    <property type="molecule type" value="Genomic_DNA"/>
</dbReference>
<dbReference type="InterPro" id="IPR045090">
    <property type="entry name" value="Pept_M3A_M3B"/>
</dbReference>
<keyword evidence="2 9" id="KW-0645">Protease</keyword>
<evidence type="ECO:0000256" key="3">
    <source>
        <dbReference type="ARBA" id="ARBA00022723"/>
    </source>
</evidence>
<dbReference type="PANTHER" id="PTHR11804">
    <property type="entry name" value="PROTEASE M3 THIMET OLIGOPEPTIDASE-RELATED"/>
    <property type="match status" value="1"/>
</dbReference>
<dbReference type="InterPro" id="IPR034005">
    <property type="entry name" value="M3A_DCP"/>
</dbReference>
<evidence type="ECO:0000256" key="8">
    <source>
        <dbReference type="ARBA" id="ARBA00026100"/>
    </source>
</evidence>
<evidence type="ECO:0000256" key="4">
    <source>
        <dbReference type="ARBA" id="ARBA00022801"/>
    </source>
</evidence>
<dbReference type="InterPro" id="IPR001567">
    <property type="entry name" value="Pept_M3A_M3B_dom"/>
</dbReference>
<comment type="catalytic activity">
    <reaction evidence="7">
        <text>Hydrolysis of oligopeptides, with broad specificity. Gly or Ala commonly occur as P1 or P1' residues, but more distant residues are also important, as is shown by the fact that Z-Gly-Pro-Gly-|-Gly-Pro-Ala is cleaved, but not Z-(Gly)(5).</text>
        <dbReference type="EC" id="3.4.24.70"/>
    </reaction>
</comment>
<dbReference type="EC" id="3.4.24.70" evidence="8"/>
<organism evidence="12 13">
    <name type="scientific">Novosphingobium clariflavum</name>
    <dbReference type="NCBI Taxonomy" id="2029884"/>
    <lineage>
        <taxon>Bacteria</taxon>
        <taxon>Pseudomonadati</taxon>
        <taxon>Pseudomonadota</taxon>
        <taxon>Alphaproteobacteria</taxon>
        <taxon>Sphingomonadales</taxon>
        <taxon>Sphingomonadaceae</taxon>
        <taxon>Novosphingobium</taxon>
    </lineage>
</organism>
<dbReference type="RefSeq" id="WP_267219471.1">
    <property type="nucleotide sequence ID" value="NZ_JAPCWC010000004.1"/>
</dbReference>
<keyword evidence="3 9" id="KW-0479">Metal-binding</keyword>
<evidence type="ECO:0000256" key="5">
    <source>
        <dbReference type="ARBA" id="ARBA00022833"/>
    </source>
</evidence>
<dbReference type="Gene3D" id="3.40.390.10">
    <property type="entry name" value="Collagenase (Catalytic Domain)"/>
    <property type="match status" value="1"/>
</dbReference>
<feature type="domain" description="Oligopeptidase A N-terminal" evidence="11">
    <location>
        <begin position="45"/>
        <end position="145"/>
    </location>
</feature>
<comment type="similarity">
    <text evidence="1 9">Belongs to the peptidase M3 family.</text>
</comment>
<dbReference type="Gene3D" id="1.10.1370.10">
    <property type="entry name" value="Neurolysin, domain 3"/>
    <property type="match status" value="1"/>
</dbReference>
<name>A0ABV6S6W0_9SPHN</name>
<proteinExistence type="inferred from homology"/>